<reference evidence="1 2" key="1">
    <citation type="submission" date="2024-01" db="EMBL/GenBank/DDBJ databases">
        <title>The diversity of rhizobia nodulating Mimosa spp. in eleven states of Brazil covering several biomes is determined by host plant, location, and edaphic factors.</title>
        <authorList>
            <person name="Rouws L."/>
            <person name="Barauna A."/>
            <person name="Beukes C."/>
            <person name="De Faria S.M."/>
            <person name="Gross E."/>
            <person name="Dos Reis Junior F.B."/>
            <person name="Simon M."/>
            <person name="Maluk M."/>
            <person name="Odee D.W."/>
            <person name="Kenicer G."/>
            <person name="Young J.P.W."/>
            <person name="Reis V.M."/>
            <person name="Zilli J."/>
            <person name="James E.K."/>
        </authorList>
    </citation>
    <scope>NUCLEOTIDE SEQUENCE [LARGE SCALE GENOMIC DNA]</scope>
    <source>
        <strain evidence="1 2">JPY77</strain>
    </source>
</reference>
<dbReference type="Proteomes" id="UP001494588">
    <property type="component" value="Unassembled WGS sequence"/>
</dbReference>
<dbReference type="EMBL" id="JAZHGC010000215">
    <property type="protein sequence ID" value="MEM5292701.1"/>
    <property type="molecule type" value="Genomic_DNA"/>
</dbReference>
<keyword evidence="2" id="KW-1185">Reference proteome</keyword>
<name>A0ABU9QT97_9BURK</name>
<comment type="caution">
    <text evidence="1">The sequence shown here is derived from an EMBL/GenBank/DDBJ whole genome shotgun (WGS) entry which is preliminary data.</text>
</comment>
<proteinExistence type="predicted"/>
<accession>A0ABU9QT97</accession>
<dbReference type="RefSeq" id="WP_342965565.1">
    <property type="nucleotide sequence ID" value="NZ_JAZHGC010000215.1"/>
</dbReference>
<sequence>MLGLHSSTSTIKQILDELINFGLNPQALPALFAIRTELNQQREQLIQQSDKIFEAFREQISTQIGN</sequence>
<protein>
    <submittedName>
        <fullName evidence="1">Uncharacterized protein</fullName>
    </submittedName>
</protein>
<evidence type="ECO:0000313" key="2">
    <source>
        <dbReference type="Proteomes" id="UP001494588"/>
    </source>
</evidence>
<gene>
    <name evidence="1" type="ORF">V4C55_44735</name>
</gene>
<organism evidence="1 2">
    <name type="scientific">Paraburkholderia sabiae</name>
    <dbReference type="NCBI Taxonomy" id="273251"/>
    <lineage>
        <taxon>Bacteria</taxon>
        <taxon>Pseudomonadati</taxon>
        <taxon>Pseudomonadota</taxon>
        <taxon>Betaproteobacteria</taxon>
        <taxon>Burkholderiales</taxon>
        <taxon>Burkholderiaceae</taxon>
        <taxon>Paraburkholderia</taxon>
    </lineage>
</organism>
<evidence type="ECO:0000313" key="1">
    <source>
        <dbReference type="EMBL" id="MEM5292701.1"/>
    </source>
</evidence>
<feature type="non-terminal residue" evidence="1">
    <location>
        <position position="66"/>
    </location>
</feature>